<gene>
    <name evidence="4" type="primary">aat</name>
    <name evidence="5" type="ORF">CHR90_18685</name>
</gene>
<evidence type="ECO:0000313" key="5">
    <source>
        <dbReference type="EMBL" id="OYQ16989.1"/>
    </source>
</evidence>
<dbReference type="EMBL" id="NOXS01000035">
    <property type="protein sequence ID" value="OYQ16989.1"/>
    <property type="molecule type" value="Genomic_DNA"/>
</dbReference>
<evidence type="ECO:0000256" key="4">
    <source>
        <dbReference type="HAMAP-Rule" id="MF_00688"/>
    </source>
</evidence>
<comment type="function">
    <text evidence="4">Functions in the N-end rule pathway of protein degradation where it conjugates Leu, Phe and, less efficiently, Met from aminoacyl-tRNAs to the N-termini of proteins containing an N-terminal arginine or lysine.</text>
</comment>
<dbReference type="Pfam" id="PF03588">
    <property type="entry name" value="Leu_Phe_trans"/>
    <property type="match status" value="1"/>
</dbReference>
<dbReference type="InterPro" id="IPR004616">
    <property type="entry name" value="Leu/Phe-tRNA_Trfase"/>
</dbReference>
<dbReference type="EC" id="2.3.2.6" evidence="4"/>
<dbReference type="PANTHER" id="PTHR30098:SF2">
    <property type="entry name" value="LEUCYL_PHENYLALANYL-TRNA--PROTEIN TRANSFERASE"/>
    <property type="match status" value="1"/>
</dbReference>
<comment type="subcellular location">
    <subcellularLocation>
        <location evidence="4">Cytoplasm</location>
    </subcellularLocation>
</comment>
<dbReference type="FunFam" id="3.40.630.70:FF:000001">
    <property type="entry name" value="Leucyl/phenylalanyl-tRNA--protein transferase"/>
    <property type="match status" value="1"/>
</dbReference>
<keyword evidence="2 4" id="KW-0808">Transferase</keyword>
<keyword evidence="1 4" id="KW-0963">Cytoplasm</keyword>
<comment type="catalytic activity">
    <reaction evidence="4">
        <text>L-phenylalanyl-tRNA(Phe) + an N-terminal L-alpha-aminoacyl-[protein] = an N-terminal L-phenylalanyl-L-alpha-aminoacyl-[protein] + tRNA(Phe)</text>
        <dbReference type="Rhea" id="RHEA:43632"/>
        <dbReference type="Rhea" id="RHEA-COMP:9668"/>
        <dbReference type="Rhea" id="RHEA-COMP:9699"/>
        <dbReference type="Rhea" id="RHEA-COMP:10636"/>
        <dbReference type="Rhea" id="RHEA-COMP:10637"/>
        <dbReference type="ChEBI" id="CHEBI:78442"/>
        <dbReference type="ChEBI" id="CHEBI:78531"/>
        <dbReference type="ChEBI" id="CHEBI:78597"/>
        <dbReference type="ChEBI" id="CHEBI:83561"/>
        <dbReference type="EC" id="2.3.2.6"/>
    </reaction>
</comment>
<accession>A0A255XJ46</accession>
<comment type="similarity">
    <text evidence="4">Belongs to the L/F-transferase family.</text>
</comment>
<reference evidence="5 6" key="1">
    <citation type="submission" date="2017-07" db="EMBL/GenBank/DDBJ databases">
        <title>Elstera cyanobacteriorum sp. nov., a novel bacterium isolated from cyanobacterial aggregates in a eutrophic lake.</title>
        <authorList>
            <person name="Cai H."/>
        </authorList>
    </citation>
    <scope>NUCLEOTIDE SEQUENCE [LARGE SCALE GENOMIC DNA]</scope>
    <source>
        <strain evidence="5 6">TH019</strain>
    </source>
</reference>
<proteinExistence type="inferred from homology"/>
<organism evidence="5 6">
    <name type="scientific">Elstera cyanobacteriorum</name>
    <dbReference type="NCBI Taxonomy" id="2022747"/>
    <lineage>
        <taxon>Bacteria</taxon>
        <taxon>Pseudomonadati</taxon>
        <taxon>Pseudomonadota</taxon>
        <taxon>Alphaproteobacteria</taxon>
        <taxon>Rhodospirillales</taxon>
        <taxon>Rhodospirillaceae</taxon>
        <taxon>Elstera</taxon>
    </lineage>
</organism>
<protein>
    <recommendedName>
        <fullName evidence="4">Leucyl/phenylalanyl-tRNA--protein transferase</fullName>
        <ecNumber evidence="4">2.3.2.6</ecNumber>
    </recommendedName>
    <alternativeName>
        <fullName evidence="4">L/F-transferase</fullName>
    </alternativeName>
    <alternativeName>
        <fullName evidence="4">Leucyltransferase</fullName>
    </alternativeName>
    <alternativeName>
        <fullName evidence="4">Phenyalanyltransferase</fullName>
    </alternativeName>
</protein>
<dbReference type="InterPro" id="IPR016181">
    <property type="entry name" value="Acyl_CoA_acyltransferase"/>
</dbReference>
<dbReference type="InterPro" id="IPR042203">
    <property type="entry name" value="Leu/Phe-tRNA_Trfase_C"/>
</dbReference>
<dbReference type="AlphaFoldDB" id="A0A255XJ46"/>
<evidence type="ECO:0000256" key="1">
    <source>
        <dbReference type="ARBA" id="ARBA00022490"/>
    </source>
</evidence>
<dbReference type="RefSeq" id="WP_094410626.1">
    <property type="nucleotide sequence ID" value="NZ_BMJZ01000003.1"/>
</dbReference>
<evidence type="ECO:0000256" key="3">
    <source>
        <dbReference type="ARBA" id="ARBA00023315"/>
    </source>
</evidence>
<dbReference type="GO" id="GO:0005737">
    <property type="term" value="C:cytoplasm"/>
    <property type="evidence" value="ECO:0007669"/>
    <property type="project" value="UniProtKB-SubCell"/>
</dbReference>
<name>A0A255XJ46_9PROT</name>
<dbReference type="SUPFAM" id="SSF55729">
    <property type="entry name" value="Acyl-CoA N-acyltransferases (Nat)"/>
    <property type="match status" value="1"/>
</dbReference>
<comment type="catalytic activity">
    <reaction evidence="4">
        <text>N-terminal L-arginyl-[protein] + L-leucyl-tRNA(Leu) = N-terminal L-leucyl-L-arginyl-[protein] + tRNA(Leu) + H(+)</text>
        <dbReference type="Rhea" id="RHEA:50416"/>
        <dbReference type="Rhea" id="RHEA-COMP:9613"/>
        <dbReference type="Rhea" id="RHEA-COMP:9622"/>
        <dbReference type="Rhea" id="RHEA-COMP:12672"/>
        <dbReference type="Rhea" id="RHEA-COMP:12673"/>
        <dbReference type="ChEBI" id="CHEBI:15378"/>
        <dbReference type="ChEBI" id="CHEBI:64719"/>
        <dbReference type="ChEBI" id="CHEBI:78442"/>
        <dbReference type="ChEBI" id="CHEBI:78494"/>
        <dbReference type="ChEBI" id="CHEBI:133044"/>
        <dbReference type="EC" id="2.3.2.6"/>
    </reaction>
</comment>
<keyword evidence="3 4" id="KW-0012">Acyltransferase</keyword>
<keyword evidence="6" id="KW-1185">Reference proteome</keyword>
<dbReference type="OrthoDB" id="9790282at2"/>
<comment type="caution">
    <text evidence="5">The sequence shown here is derived from an EMBL/GenBank/DDBJ whole genome shotgun (WGS) entry which is preliminary data.</text>
</comment>
<dbReference type="GO" id="GO:0030163">
    <property type="term" value="P:protein catabolic process"/>
    <property type="evidence" value="ECO:0007669"/>
    <property type="project" value="UniProtKB-UniRule"/>
</dbReference>
<comment type="catalytic activity">
    <reaction evidence="4">
        <text>N-terminal L-lysyl-[protein] + L-leucyl-tRNA(Leu) = N-terminal L-leucyl-L-lysyl-[protein] + tRNA(Leu) + H(+)</text>
        <dbReference type="Rhea" id="RHEA:12340"/>
        <dbReference type="Rhea" id="RHEA-COMP:9613"/>
        <dbReference type="Rhea" id="RHEA-COMP:9622"/>
        <dbReference type="Rhea" id="RHEA-COMP:12670"/>
        <dbReference type="Rhea" id="RHEA-COMP:12671"/>
        <dbReference type="ChEBI" id="CHEBI:15378"/>
        <dbReference type="ChEBI" id="CHEBI:65249"/>
        <dbReference type="ChEBI" id="CHEBI:78442"/>
        <dbReference type="ChEBI" id="CHEBI:78494"/>
        <dbReference type="ChEBI" id="CHEBI:133043"/>
        <dbReference type="EC" id="2.3.2.6"/>
    </reaction>
</comment>
<dbReference type="Gene3D" id="3.40.630.70">
    <property type="entry name" value="Leucyl/phenylalanyl-tRNA-protein transferase, C-terminal domain"/>
    <property type="match status" value="1"/>
</dbReference>
<dbReference type="Proteomes" id="UP000216361">
    <property type="component" value="Unassembled WGS sequence"/>
</dbReference>
<dbReference type="NCBIfam" id="TIGR00667">
    <property type="entry name" value="aat"/>
    <property type="match status" value="1"/>
</dbReference>
<evidence type="ECO:0000256" key="2">
    <source>
        <dbReference type="ARBA" id="ARBA00022679"/>
    </source>
</evidence>
<sequence length="215" mass="23803">MRLTPDLLLRAYAAGIFPMAEGRDDPELFWVDPDQRGILPLDGFHLPKRLKRSLRTAPYCVTVDTAFRRTVAACAAPRPGSPDSWINEEIRRLYAALFDRGHAHSVECWQGDNLVGGLYGVSLGGAFFGESMFSTARDASKIALVYLVAQLRAGGFTLLDTQFKTDHLAQFGVIEIPRSDYRRRLDEALSVQAVFGRIALGQAQSLEDVIHYAGC</sequence>
<dbReference type="HAMAP" id="MF_00688">
    <property type="entry name" value="Leu_Phe_trans"/>
    <property type="match status" value="1"/>
</dbReference>
<evidence type="ECO:0000313" key="6">
    <source>
        <dbReference type="Proteomes" id="UP000216361"/>
    </source>
</evidence>
<dbReference type="PANTHER" id="PTHR30098">
    <property type="entry name" value="LEUCYL/PHENYLALANYL-TRNA--PROTEIN TRANSFERASE"/>
    <property type="match status" value="1"/>
</dbReference>
<dbReference type="GO" id="GO:0008914">
    <property type="term" value="F:leucyl-tRNA--protein transferase activity"/>
    <property type="evidence" value="ECO:0007669"/>
    <property type="project" value="UniProtKB-UniRule"/>
</dbReference>